<dbReference type="PRINTS" id="PR00040">
    <property type="entry name" value="HTHMERR"/>
</dbReference>
<keyword evidence="1" id="KW-0678">Repressor</keyword>
<dbReference type="Proteomes" id="UP000093267">
    <property type="component" value="Chromosome"/>
</dbReference>
<reference evidence="6 7" key="1">
    <citation type="submission" date="2016-03" db="EMBL/GenBank/DDBJ databases">
        <title>Pediococcus and Lactobacillus from brewery environment - whole genome sequencing and assembly.</title>
        <authorList>
            <person name="Behr J."/>
            <person name="Geissler A.J."/>
            <person name="Vogel R.F."/>
        </authorList>
    </citation>
    <scope>NUCLEOTIDE SEQUENCE [LARGE SCALE GENOMIC DNA]</scope>
    <source>
        <strain evidence="6 7">TMW 1.1995</strain>
    </source>
</reference>
<keyword evidence="3" id="KW-0238">DNA-binding</keyword>
<gene>
    <name evidence="6" type="ORF">AYR63_02350</name>
</gene>
<evidence type="ECO:0000256" key="2">
    <source>
        <dbReference type="ARBA" id="ARBA00023015"/>
    </source>
</evidence>
<dbReference type="GO" id="GO:0003700">
    <property type="term" value="F:DNA-binding transcription factor activity"/>
    <property type="evidence" value="ECO:0007669"/>
    <property type="project" value="InterPro"/>
</dbReference>
<dbReference type="KEGG" id="lpd:AYR62_00600"/>
<feature type="domain" description="HTH merR-type" evidence="5">
    <location>
        <begin position="1"/>
        <end position="69"/>
    </location>
</feature>
<keyword evidence="7" id="KW-1185">Reference proteome</keyword>
<dbReference type="EMBL" id="CP014924">
    <property type="protein sequence ID" value="ANZ66101.1"/>
    <property type="molecule type" value="Genomic_DNA"/>
</dbReference>
<dbReference type="PROSITE" id="PS50937">
    <property type="entry name" value="HTH_MERR_2"/>
    <property type="match status" value="1"/>
</dbReference>
<evidence type="ECO:0000256" key="4">
    <source>
        <dbReference type="ARBA" id="ARBA00023163"/>
    </source>
</evidence>
<evidence type="ECO:0000313" key="7">
    <source>
        <dbReference type="Proteomes" id="UP000093267"/>
    </source>
</evidence>
<name>A0A1B2IVQ0_9LACO</name>
<keyword evidence="2" id="KW-0805">Transcription regulation</keyword>
<dbReference type="Pfam" id="PF13411">
    <property type="entry name" value="MerR_1"/>
    <property type="match status" value="1"/>
</dbReference>
<organism evidence="6 7">
    <name type="scientific">Secundilactobacillus paracollinoides</name>
    <dbReference type="NCBI Taxonomy" id="240427"/>
    <lineage>
        <taxon>Bacteria</taxon>
        <taxon>Bacillati</taxon>
        <taxon>Bacillota</taxon>
        <taxon>Bacilli</taxon>
        <taxon>Lactobacillales</taxon>
        <taxon>Lactobacillaceae</taxon>
        <taxon>Secundilactobacillus</taxon>
    </lineage>
</organism>
<dbReference type="InterPro" id="IPR009061">
    <property type="entry name" value="DNA-bd_dom_put_sf"/>
</dbReference>
<dbReference type="InterPro" id="IPR047057">
    <property type="entry name" value="MerR_fam"/>
</dbReference>
<protein>
    <recommendedName>
        <fullName evidence="5">HTH merR-type domain-containing protein</fullName>
    </recommendedName>
</protein>
<dbReference type="SMART" id="SM00422">
    <property type="entry name" value="HTH_MERR"/>
    <property type="match status" value="1"/>
</dbReference>
<evidence type="ECO:0000259" key="5">
    <source>
        <dbReference type="PROSITE" id="PS50937"/>
    </source>
</evidence>
<dbReference type="AlphaFoldDB" id="A0A1B2IVQ0"/>
<dbReference type="CDD" id="cd01109">
    <property type="entry name" value="HTH_YyaN"/>
    <property type="match status" value="1"/>
</dbReference>
<sequence>MTTIKEVAKLTGVSPYAIRFYEREGLLDVPRTKSGIRNFDDASVNAVIAIAHYRNVGMSLEGIRQIFANYDDHELSVKLLKDTKKRLDAQISALESTRDYLINKIALHQQIADKERIDKNGKR</sequence>
<accession>A0A1B2IVQ0</accession>
<evidence type="ECO:0000256" key="3">
    <source>
        <dbReference type="ARBA" id="ARBA00023125"/>
    </source>
</evidence>
<dbReference type="STRING" id="240427.AYR62_00600"/>
<keyword evidence="4" id="KW-0804">Transcription</keyword>
<dbReference type="InterPro" id="IPR000551">
    <property type="entry name" value="MerR-type_HTH_dom"/>
</dbReference>
<dbReference type="GO" id="GO:0003677">
    <property type="term" value="F:DNA binding"/>
    <property type="evidence" value="ECO:0007669"/>
    <property type="project" value="UniProtKB-KW"/>
</dbReference>
<dbReference type="PANTHER" id="PTHR30204:SF69">
    <property type="entry name" value="MERR-FAMILY TRANSCRIPTIONAL REGULATOR"/>
    <property type="match status" value="1"/>
</dbReference>
<dbReference type="PANTHER" id="PTHR30204">
    <property type="entry name" value="REDOX-CYCLING DRUG-SENSING TRANSCRIPTIONAL ACTIVATOR SOXR"/>
    <property type="match status" value="1"/>
</dbReference>
<dbReference type="SUPFAM" id="SSF46955">
    <property type="entry name" value="Putative DNA-binding domain"/>
    <property type="match status" value="1"/>
</dbReference>
<proteinExistence type="predicted"/>
<evidence type="ECO:0000313" key="6">
    <source>
        <dbReference type="EMBL" id="ANZ66101.1"/>
    </source>
</evidence>
<dbReference type="Gene3D" id="1.10.1660.10">
    <property type="match status" value="1"/>
</dbReference>
<evidence type="ECO:0000256" key="1">
    <source>
        <dbReference type="ARBA" id="ARBA00022491"/>
    </source>
</evidence>